<dbReference type="Gene3D" id="3.30.160.250">
    <property type="match status" value="1"/>
</dbReference>
<dbReference type="EMBL" id="FTOO01000006">
    <property type="protein sequence ID" value="SIS88123.1"/>
    <property type="molecule type" value="Genomic_DNA"/>
</dbReference>
<evidence type="ECO:0000313" key="2">
    <source>
        <dbReference type="EMBL" id="SIS88123.1"/>
    </source>
</evidence>
<dbReference type="Pfam" id="PF15919">
    <property type="entry name" value="HicB_lk_antitox"/>
    <property type="match status" value="1"/>
</dbReference>
<dbReference type="InterPro" id="IPR035069">
    <property type="entry name" value="TTHA1013/TTHA0281-like"/>
</dbReference>
<dbReference type="AlphaFoldDB" id="A0A1N7MPQ3"/>
<proteinExistence type="predicted"/>
<sequence length="150" mass="16657">MKSALVNKADTQNRWYSGANPKQWIDILGRITVTAEFAATGADGHVYIMSATESAEYGWNHLSLETHKPHSSRIDLNYAGGDNMTTYPVILKPDEDGGYVVECPVIPGCFSEGDTEEEALENIKEAIRGLVEVRRELGLEPTLRVRYVEV</sequence>
<dbReference type="STRING" id="252246.SAMN05421799_10617"/>
<accession>A0A1N7MPQ3</accession>
<organism evidence="2 3">
    <name type="scientific">Alicyclobacillus vulcanalis</name>
    <dbReference type="NCBI Taxonomy" id="252246"/>
    <lineage>
        <taxon>Bacteria</taxon>
        <taxon>Bacillati</taxon>
        <taxon>Bacillota</taxon>
        <taxon>Bacilli</taxon>
        <taxon>Bacillales</taxon>
        <taxon>Alicyclobacillaceae</taxon>
        <taxon>Alicyclobacillus</taxon>
    </lineage>
</organism>
<reference evidence="3" key="1">
    <citation type="submission" date="2017-01" db="EMBL/GenBank/DDBJ databases">
        <authorList>
            <person name="Varghese N."/>
            <person name="Submissions S."/>
        </authorList>
    </citation>
    <scope>NUCLEOTIDE SEQUENCE [LARGE SCALE GENOMIC DNA]</scope>
    <source>
        <strain evidence="3">DSM 16176</strain>
    </source>
</reference>
<evidence type="ECO:0000259" key="1">
    <source>
        <dbReference type="Pfam" id="PF15919"/>
    </source>
</evidence>
<dbReference type="SUPFAM" id="SSF143100">
    <property type="entry name" value="TTHA1013/TTHA0281-like"/>
    <property type="match status" value="1"/>
</dbReference>
<keyword evidence="3" id="KW-1185">Reference proteome</keyword>
<gene>
    <name evidence="2" type="ORF">SAMN05421799_10617</name>
</gene>
<feature type="domain" description="HicB-like antitoxin of toxin-antitoxin system" evidence="1">
    <location>
        <begin position="87"/>
        <end position="136"/>
    </location>
</feature>
<dbReference type="PANTHER" id="PTHR34504:SF2">
    <property type="entry name" value="UPF0150 PROTEIN SSL0259"/>
    <property type="match status" value="1"/>
</dbReference>
<dbReference type="Proteomes" id="UP000186156">
    <property type="component" value="Unassembled WGS sequence"/>
</dbReference>
<evidence type="ECO:0000313" key="3">
    <source>
        <dbReference type="Proteomes" id="UP000186156"/>
    </source>
</evidence>
<dbReference type="InterPro" id="IPR051404">
    <property type="entry name" value="TA_system_antitoxin"/>
</dbReference>
<dbReference type="PANTHER" id="PTHR34504">
    <property type="entry name" value="ANTITOXIN HICB"/>
    <property type="match status" value="1"/>
</dbReference>
<protein>
    <submittedName>
        <fullName evidence="2">Predicted nuclease of the RNAse H fold, HicB family</fullName>
    </submittedName>
</protein>
<dbReference type="InterPro" id="IPR031807">
    <property type="entry name" value="HicB-like"/>
</dbReference>
<name>A0A1N7MPQ3_9BACL</name>